<keyword evidence="3 5" id="KW-0862">Zinc</keyword>
<feature type="domain" description="Arf-GAP" evidence="7">
    <location>
        <begin position="714"/>
        <end position="838"/>
    </location>
</feature>
<dbReference type="EMBL" id="FO082046">
    <property type="protein sequence ID" value="CCE87136.1"/>
    <property type="molecule type" value="Genomic_DNA"/>
</dbReference>
<evidence type="ECO:0000259" key="7">
    <source>
        <dbReference type="PROSITE" id="PS50115"/>
    </source>
</evidence>
<dbReference type="STRING" id="559304.G8XZM7"/>
<name>G8XZM7_PICSO</name>
<feature type="domain" description="PH" evidence="6">
    <location>
        <begin position="552"/>
        <end position="650"/>
    </location>
</feature>
<dbReference type="Pfam" id="PF00169">
    <property type="entry name" value="PH"/>
    <property type="match status" value="1"/>
</dbReference>
<dbReference type="SMART" id="SM00233">
    <property type="entry name" value="PH"/>
    <property type="match status" value="1"/>
</dbReference>
<dbReference type="InterPro" id="IPR037278">
    <property type="entry name" value="ARFGAP/RecO"/>
</dbReference>
<dbReference type="InterPro" id="IPR011993">
    <property type="entry name" value="PH-like_dom_sf"/>
</dbReference>
<evidence type="ECO:0000256" key="2">
    <source>
        <dbReference type="ARBA" id="ARBA00022771"/>
    </source>
</evidence>
<keyword evidence="2 4" id="KW-0863">Zinc-finger</keyword>
<evidence type="ECO:0000256" key="5">
    <source>
        <dbReference type="RuleBase" id="RU369028"/>
    </source>
</evidence>
<dbReference type="eggNOG" id="KOG0521">
    <property type="taxonomic scope" value="Eukaryota"/>
</dbReference>
<dbReference type="CDD" id="cd00821">
    <property type="entry name" value="PH"/>
    <property type="match status" value="1"/>
</dbReference>
<dbReference type="PROSITE" id="PS50003">
    <property type="entry name" value="PH_DOMAIN"/>
    <property type="match status" value="1"/>
</dbReference>
<keyword evidence="5" id="KW-0040">ANK repeat</keyword>
<dbReference type="CDD" id="cd08204">
    <property type="entry name" value="ArfGap"/>
    <property type="match status" value="1"/>
</dbReference>
<dbReference type="PANTHER" id="PTHR23180:SF160">
    <property type="entry name" value="ADP-RIBOSYLATION FACTOR GTPASE-ACTIVATING PROTEIN EFFECTOR PROTEIN 1"/>
    <property type="match status" value="1"/>
</dbReference>
<evidence type="ECO:0000256" key="3">
    <source>
        <dbReference type="ARBA" id="ARBA00022833"/>
    </source>
</evidence>
<evidence type="ECO:0000313" key="8">
    <source>
        <dbReference type="EMBL" id="CCE87136.1"/>
    </source>
</evidence>
<sequence>MESLAPIALPFKNGNNGAVELNRIQISDDRDSTRYSLVLEERDQIKRCVDIKKIRSTNKEAIGNPLNFIQNLDSSDGCPLLLKVPSTFTKLKLSLSVKQMDENKDNSLVILKTMADDRDVPELLSLISKNEIESSRRLISKISYSKILSRNSDNAYQDITINDSLKTNAFRDNRLNVVVFEFNPLSNSYSHCFNFSFWVDDAVPFDLVNSRDSNTLSFEEERTPIEVNLSKYPTLRDYKEAFGFNIEDGPEFRKRLVMYEEGIPNFKTLCDSIKNEVRALEILSNSLDSKKSRLIDSVKQLVRLQLTPILSRLGFEKDFEKAINALIEPMKKNLRHFISEVCDPKLLAKICSTLSNVGASGDSSTHNELSRRKKTFETMSKEYYSWLNKYLSNERERPQSKLLAKKKNFEISKVDYLSYLNSLINNQYFNQLLENLFKFICTERKAGFTSIDLSKYSAFSRNALEGHYEVYLIALSRFNSEKLQLRQLIEACQTNEELIDIVKHNSLKFEETQELGDAENLTITKENLDMIFASESDLTTINAVPVNMEDQKSEMVGILYALGGQGKPGWHKEWVVLSEGRLMEYSDWRNGKSPVNKPIDIALSSIKPLNYEKRHNCFEIFSADGHKHVFQAFNEEERTKWLKALYNAGQVFDTSKLNIPLKNTKKDKDKEKRKPLGAIITDLTSPDKSFTLAKSADSAFSPVSILPSFISEEQDYLKLVRSKKDAENHKCADCGSSESVEWISINLFVAVCVNCSSCHRHLGSHISKVKSLKLDKFEGEKELLLNYINNKYVNSYMEANLSVSEKIGPDATDSARLGFIRAKYLLKSYKLHIDGLNDRLVRACQKIDIPEVIKLISCGADINIRIHVHINSNKEYSSVSLLEYSLRKYVENKPSGSSETKKFFVITEILVLSGYNLEALPAPPNTDIGLTDEAIEYWNSRRSKQSGETPSSS</sequence>
<dbReference type="OrthoDB" id="10266696at2759"/>
<keyword evidence="5" id="KW-0343">GTPase activation</keyword>
<dbReference type="SUPFAM" id="SSF103657">
    <property type="entry name" value="BAR/IMD domain-like"/>
    <property type="match status" value="1"/>
</dbReference>
<dbReference type="InterPro" id="IPR001849">
    <property type="entry name" value="PH_domain"/>
</dbReference>
<accession>G8XZM7</accession>
<dbReference type="InParanoid" id="G8XZM7"/>
<dbReference type="SMART" id="SM00105">
    <property type="entry name" value="ArfGap"/>
    <property type="match status" value="1"/>
</dbReference>
<dbReference type="GO" id="GO:0008270">
    <property type="term" value="F:zinc ion binding"/>
    <property type="evidence" value="ECO:0007669"/>
    <property type="project" value="UniProtKB-KW"/>
</dbReference>
<dbReference type="SUPFAM" id="SSF57863">
    <property type="entry name" value="ArfGap/RecO-like zinc finger"/>
    <property type="match status" value="1"/>
</dbReference>
<evidence type="ECO:0000313" key="9">
    <source>
        <dbReference type="Proteomes" id="UP000005222"/>
    </source>
</evidence>
<evidence type="ECO:0000256" key="1">
    <source>
        <dbReference type="ARBA" id="ARBA00022723"/>
    </source>
</evidence>
<protein>
    <recommendedName>
        <fullName evidence="5">ADP-ribosylation factor GTPase-activating protein</fullName>
    </recommendedName>
</protein>
<organism evidence="8 9">
    <name type="scientific">Pichia sorbitophila (strain ATCC MYA-4447 / BCRC 22081 / CBS 7064 / NBRC 10061 / NRRL Y-12695)</name>
    <name type="common">Hybrid yeast</name>
    <dbReference type="NCBI Taxonomy" id="559304"/>
    <lineage>
        <taxon>Eukaryota</taxon>
        <taxon>Fungi</taxon>
        <taxon>Dikarya</taxon>
        <taxon>Ascomycota</taxon>
        <taxon>Saccharomycotina</taxon>
        <taxon>Pichiomycetes</taxon>
        <taxon>Debaryomycetaceae</taxon>
        <taxon>Millerozyma</taxon>
    </lineage>
</organism>
<dbReference type="PANTHER" id="PTHR23180">
    <property type="entry name" value="CENTAURIN/ARF"/>
    <property type="match status" value="1"/>
</dbReference>
<proteinExistence type="predicted"/>
<dbReference type="Gene3D" id="2.30.29.30">
    <property type="entry name" value="Pleckstrin-homology domain (PH domain)/Phosphotyrosine-binding domain (PTB)"/>
    <property type="match status" value="1"/>
</dbReference>
<dbReference type="SUPFAM" id="SSF50729">
    <property type="entry name" value="PH domain-like"/>
    <property type="match status" value="1"/>
</dbReference>
<gene>
    <name evidence="8" type="primary">Piso0_005675</name>
    <name evidence="8" type="ORF">GNLVRS01_PISO0N20121g</name>
</gene>
<dbReference type="GO" id="GO:0005768">
    <property type="term" value="C:endosome"/>
    <property type="evidence" value="ECO:0007669"/>
    <property type="project" value="TreeGrafter"/>
</dbReference>
<reference evidence="8 9" key="1">
    <citation type="journal article" date="2012" name="G3 (Bethesda)">
        <title>Pichia sorbitophila, an interspecies yeast hybrid reveals early steps of genome resolution following polyploidization.</title>
        <authorList>
            <person name="Leh Louis V."/>
            <person name="Despons L."/>
            <person name="Friedrich A."/>
            <person name="Martin T."/>
            <person name="Durrens P."/>
            <person name="Casaregola S."/>
            <person name="Neuveglise C."/>
            <person name="Fairhead C."/>
            <person name="Marck C."/>
            <person name="Cruz J.A."/>
            <person name="Straub M.L."/>
            <person name="Kugler V."/>
            <person name="Sacerdot C."/>
            <person name="Uzunov Z."/>
            <person name="Thierry A."/>
            <person name="Weiss S."/>
            <person name="Bleykasten C."/>
            <person name="De Montigny J."/>
            <person name="Jacques N."/>
            <person name="Jung P."/>
            <person name="Lemaire M."/>
            <person name="Mallet S."/>
            <person name="Morel G."/>
            <person name="Richard G.F."/>
            <person name="Sarkar A."/>
            <person name="Savel G."/>
            <person name="Schacherer J."/>
            <person name="Seret M.L."/>
            <person name="Talla E."/>
            <person name="Samson G."/>
            <person name="Jubin C."/>
            <person name="Poulain J."/>
            <person name="Vacherie B."/>
            <person name="Barbe V."/>
            <person name="Pelletier E."/>
            <person name="Sherman D.J."/>
            <person name="Westhof E."/>
            <person name="Weissenbach J."/>
            <person name="Baret P.V."/>
            <person name="Wincker P."/>
            <person name="Gaillardin C."/>
            <person name="Dujon B."/>
            <person name="Souciet J.L."/>
        </authorList>
    </citation>
    <scope>NUCLEOTIDE SEQUENCE [LARGE SCALE GENOMIC DNA]</scope>
    <source>
        <strain evidence="9">ATCC MYA-4447 / BCRC 22081 / CBS 7064 / NBRC 10061 / NRRL Y-12695</strain>
    </source>
</reference>
<dbReference type="PROSITE" id="PS50115">
    <property type="entry name" value="ARFGAP"/>
    <property type="match status" value="1"/>
</dbReference>
<dbReference type="InterPro" id="IPR027267">
    <property type="entry name" value="AH/BAR_dom_sf"/>
</dbReference>
<evidence type="ECO:0000259" key="6">
    <source>
        <dbReference type="PROSITE" id="PS50003"/>
    </source>
</evidence>
<dbReference type="OMA" id="QFRQMIE"/>
<dbReference type="GO" id="GO:0005096">
    <property type="term" value="F:GTPase activator activity"/>
    <property type="evidence" value="ECO:0007669"/>
    <property type="project" value="UniProtKB-KW"/>
</dbReference>
<comment type="subcellular location">
    <subcellularLocation>
        <location evidence="5">Cytoplasm</location>
    </subcellularLocation>
</comment>
<dbReference type="InterPro" id="IPR001164">
    <property type="entry name" value="ArfGAP_dom"/>
</dbReference>
<keyword evidence="9" id="KW-1185">Reference proteome</keyword>
<comment type="function">
    <text evidence="5">GTPase-activating protein for the ADP ribosylation factor family.</text>
</comment>
<dbReference type="Gene3D" id="1.20.1270.60">
    <property type="entry name" value="Arfaptin homology (AH) domain/BAR domain"/>
    <property type="match status" value="1"/>
</dbReference>
<dbReference type="AlphaFoldDB" id="G8XZM7"/>
<keyword evidence="5" id="KW-0963">Cytoplasm</keyword>
<dbReference type="GO" id="GO:0006891">
    <property type="term" value="P:intra-Golgi vesicle-mediated transport"/>
    <property type="evidence" value="ECO:0007669"/>
    <property type="project" value="TreeGrafter"/>
</dbReference>
<evidence type="ECO:0000256" key="4">
    <source>
        <dbReference type="PROSITE-ProRule" id="PRU00288"/>
    </source>
</evidence>
<dbReference type="Pfam" id="PF01412">
    <property type="entry name" value="ArfGap"/>
    <property type="match status" value="1"/>
</dbReference>
<dbReference type="Gene3D" id="1.10.220.150">
    <property type="entry name" value="Arf GTPase activating protein"/>
    <property type="match status" value="1"/>
</dbReference>
<keyword evidence="5" id="KW-0677">Repeat</keyword>
<dbReference type="GO" id="GO:0005802">
    <property type="term" value="C:trans-Golgi network"/>
    <property type="evidence" value="ECO:0007669"/>
    <property type="project" value="TreeGrafter"/>
</dbReference>
<dbReference type="HOGENOM" id="CLU_316862_0_0_1"/>
<dbReference type="InterPro" id="IPR045258">
    <property type="entry name" value="ACAP1/2/3-like"/>
</dbReference>
<dbReference type="Proteomes" id="UP000005222">
    <property type="component" value="Chromosome N"/>
</dbReference>
<keyword evidence="1 5" id="KW-0479">Metal-binding</keyword>
<dbReference type="InterPro" id="IPR038508">
    <property type="entry name" value="ArfGAP_dom_sf"/>
</dbReference>